<dbReference type="InterPro" id="IPR012997">
    <property type="entry name" value="RplA"/>
</dbReference>
<keyword evidence="2 3" id="KW-0961">Cell wall biogenesis/degradation</keyword>
<dbReference type="Pfam" id="PF03330">
    <property type="entry name" value="DPBB_1"/>
    <property type="match status" value="1"/>
</dbReference>
<feature type="domain" description="RlpA-like protein double-psi beta-barrel" evidence="7">
    <location>
        <begin position="201"/>
        <end position="287"/>
    </location>
</feature>
<organism evidence="8 9">
    <name type="scientific">Terriglobus roseus (strain DSM 18391 / NRRL B-41598 / KBS 63)</name>
    <dbReference type="NCBI Taxonomy" id="926566"/>
    <lineage>
        <taxon>Bacteria</taxon>
        <taxon>Pseudomonadati</taxon>
        <taxon>Acidobacteriota</taxon>
        <taxon>Terriglobia</taxon>
        <taxon>Terriglobales</taxon>
        <taxon>Acidobacteriaceae</taxon>
        <taxon>Terriglobus</taxon>
    </lineage>
</organism>
<dbReference type="Proteomes" id="UP000006056">
    <property type="component" value="Chromosome"/>
</dbReference>
<evidence type="ECO:0000313" key="8">
    <source>
        <dbReference type="EMBL" id="AFL86369.1"/>
    </source>
</evidence>
<evidence type="ECO:0000256" key="4">
    <source>
        <dbReference type="RuleBase" id="RU003495"/>
    </source>
</evidence>
<dbReference type="Gene3D" id="2.40.40.10">
    <property type="entry name" value="RlpA-like domain"/>
    <property type="match status" value="1"/>
</dbReference>
<dbReference type="GO" id="GO:0008932">
    <property type="term" value="F:lytic endotransglycosylase activity"/>
    <property type="evidence" value="ECO:0007669"/>
    <property type="project" value="UniProtKB-UniRule"/>
</dbReference>
<protein>
    <recommendedName>
        <fullName evidence="3">Probable endolytic peptidoglycan transglycosylase RlpA</fullName>
        <ecNumber evidence="3">4.2.2.-</ecNumber>
    </recommendedName>
</protein>
<evidence type="ECO:0000256" key="3">
    <source>
        <dbReference type="HAMAP-Rule" id="MF_02071"/>
    </source>
</evidence>
<keyword evidence="8" id="KW-0449">Lipoprotein</keyword>
<keyword evidence="9" id="KW-1185">Reference proteome</keyword>
<keyword evidence="6" id="KW-0812">Transmembrane</keyword>
<dbReference type="HOGENOM" id="CLU_946396_0_0_0"/>
<keyword evidence="1 3" id="KW-0456">Lyase</keyword>
<dbReference type="InterPro" id="IPR036908">
    <property type="entry name" value="RlpA-like_sf"/>
</dbReference>
<feature type="transmembrane region" description="Helical" evidence="6">
    <location>
        <begin position="132"/>
        <end position="154"/>
    </location>
</feature>
<accession>I3ZAV1</accession>
<dbReference type="GO" id="GO:0071555">
    <property type="term" value="P:cell wall organization"/>
    <property type="evidence" value="ECO:0007669"/>
    <property type="project" value="UniProtKB-KW"/>
</dbReference>
<evidence type="ECO:0000259" key="7">
    <source>
        <dbReference type="Pfam" id="PF03330"/>
    </source>
</evidence>
<evidence type="ECO:0000256" key="6">
    <source>
        <dbReference type="SAM" id="Phobius"/>
    </source>
</evidence>
<feature type="region of interest" description="Disordered" evidence="5">
    <location>
        <begin position="1"/>
        <end position="20"/>
    </location>
</feature>
<evidence type="ECO:0000313" key="9">
    <source>
        <dbReference type="Proteomes" id="UP000006056"/>
    </source>
</evidence>
<comment type="function">
    <text evidence="3">Lytic transglycosylase with a strong preference for naked glycan strands that lack stem peptides.</text>
</comment>
<dbReference type="PATRIC" id="fig|926566.3.peg.16"/>
<keyword evidence="6" id="KW-0472">Membrane</keyword>
<dbReference type="InterPro" id="IPR009009">
    <property type="entry name" value="RlpA-like_DPBB"/>
</dbReference>
<proteinExistence type="inferred from homology"/>
<evidence type="ECO:0000256" key="5">
    <source>
        <dbReference type="SAM" id="MobiDB-lite"/>
    </source>
</evidence>
<dbReference type="KEGG" id="trs:Terro_0017"/>
<dbReference type="SUPFAM" id="SSF50685">
    <property type="entry name" value="Barwin-like endoglucanases"/>
    <property type="match status" value="1"/>
</dbReference>
<dbReference type="EMBL" id="CP003379">
    <property type="protein sequence ID" value="AFL86369.1"/>
    <property type="molecule type" value="Genomic_DNA"/>
</dbReference>
<dbReference type="STRING" id="926566.Terro_0017"/>
<evidence type="ECO:0000256" key="1">
    <source>
        <dbReference type="ARBA" id="ARBA00023239"/>
    </source>
</evidence>
<dbReference type="GO" id="GO:0000270">
    <property type="term" value="P:peptidoglycan metabolic process"/>
    <property type="evidence" value="ECO:0007669"/>
    <property type="project" value="UniProtKB-UniRule"/>
</dbReference>
<dbReference type="CDD" id="cd22268">
    <property type="entry name" value="DPBB_RlpA-like"/>
    <property type="match status" value="1"/>
</dbReference>
<dbReference type="InterPro" id="IPR034718">
    <property type="entry name" value="RlpA"/>
</dbReference>
<reference evidence="8 9" key="1">
    <citation type="submission" date="2012-06" db="EMBL/GenBank/DDBJ databases">
        <title>Complete genome of Terriglobus roseus DSM 18391.</title>
        <authorList>
            <consortium name="US DOE Joint Genome Institute (JGI-PGF)"/>
            <person name="Lucas S."/>
            <person name="Copeland A."/>
            <person name="Lapidus A."/>
            <person name="Glavina del Rio T."/>
            <person name="Dalin E."/>
            <person name="Tice H."/>
            <person name="Bruce D."/>
            <person name="Goodwin L."/>
            <person name="Pitluck S."/>
            <person name="Peters L."/>
            <person name="Mikhailova N."/>
            <person name="Munk A.C.C."/>
            <person name="Kyrpides N."/>
            <person name="Mavromatis K."/>
            <person name="Ivanova N."/>
            <person name="Brettin T."/>
            <person name="Detter J.C."/>
            <person name="Han C."/>
            <person name="Larimer F."/>
            <person name="Land M."/>
            <person name="Hauser L."/>
            <person name="Markowitz V."/>
            <person name="Cheng J.-F."/>
            <person name="Hugenholtz P."/>
            <person name="Woyke T."/>
            <person name="Wu D."/>
            <person name="Brambilla E."/>
            <person name="Klenk H.-P."/>
            <person name="Eisen J.A."/>
        </authorList>
    </citation>
    <scope>NUCLEOTIDE SEQUENCE [LARGE SCALE GENOMIC DNA]</scope>
    <source>
        <strain evidence="9">DSM 18391 / NRRL B-41598 / KBS 63</strain>
    </source>
</reference>
<gene>
    <name evidence="3" type="primary">rlpA</name>
    <name evidence="8" type="ordered locus">Terro_0017</name>
</gene>
<dbReference type="NCBIfam" id="TIGR00413">
    <property type="entry name" value="rlpA"/>
    <property type="match status" value="1"/>
</dbReference>
<evidence type="ECO:0000256" key="2">
    <source>
        <dbReference type="ARBA" id="ARBA00023316"/>
    </source>
</evidence>
<dbReference type="EC" id="4.2.2.-" evidence="3"/>
<dbReference type="AlphaFoldDB" id="I3ZAV1"/>
<dbReference type="HAMAP" id="MF_02071">
    <property type="entry name" value="RlpA"/>
    <property type="match status" value="1"/>
</dbReference>
<name>I3ZAV1_TERRK</name>
<dbReference type="PANTHER" id="PTHR34183:SF1">
    <property type="entry name" value="ENDOLYTIC PEPTIDOGLYCAN TRANSGLYCOSYLASE RLPA"/>
    <property type="match status" value="1"/>
</dbReference>
<keyword evidence="6" id="KW-1133">Transmembrane helix</keyword>
<dbReference type="PANTHER" id="PTHR34183">
    <property type="entry name" value="ENDOLYTIC PEPTIDOGLYCAN TRANSGLYCOSYLASE RLPA"/>
    <property type="match status" value="1"/>
</dbReference>
<dbReference type="eggNOG" id="COG0797">
    <property type="taxonomic scope" value="Bacteria"/>
</dbReference>
<comment type="similarity">
    <text evidence="3 4">Belongs to the RlpA family.</text>
</comment>
<sequence>MLDRQGAAKSAQIPTREKTKKTAELRDITRAFLYLVFLRGQTPTVCQPCDQHHETRASKPDQGRNSIRYAFRLAGYCLNVHYTDNGSELFIASLARAGRSVSAARRAGSNTLSRTLLHARALLRVARRRPSLALGLAVAAGSALSAVGATEIVLSHRTEMRSAALAPAQLVPHIAPPAPPTAAVAKPHHHFLGLHSNPLRGLASWYGTVWNGRKTASGETFDETKLTAAHKTLPLGTLVRVTNLDSMRSVIVKINDRGTLAPNRVIDLSSAAAMELGMLQKGLANVKLEVLGRT</sequence>